<name>A0A1T4Q391_9FIRM</name>
<protein>
    <submittedName>
        <fullName evidence="2">Uncharacterized protein</fullName>
    </submittedName>
</protein>
<dbReference type="EMBL" id="FUXA01000016">
    <property type="protein sequence ID" value="SJZ98262.1"/>
    <property type="molecule type" value="Genomic_DNA"/>
</dbReference>
<dbReference type="AlphaFoldDB" id="A0A1T4Q391"/>
<evidence type="ECO:0000256" key="1">
    <source>
        <dbReference type="SAM" id="MobiDB-lite"/>
    </source>
</evidence>
<reference evidence="2 3" key="1">
    <citation type="submission" date="2017-02" db="EMBL/GenBank/DDBJ databases">
        <authorList>
            <person name="Peterson S.W."/>
        </authorList>
    </citation>
    <scope>NUCLEOTIDE SEQUENCE [LARGE SCALE GENOMIC DNA]</scope>
    <source>
        <strain evidence="2 3">ATCC 17233</strain>
    </source>
</reference>
<accession>A0A1T4Q391</accession>
<sequence>MPRKVMPKKVVNTDESVVETEVKNEEVKQMDTKPAKREFDPNDGIPCRSVTYGKLFINGTKTGMTYMFSDYDDESDIEYRDLVALIRSKDKAIYKPRIIVMDEDFINEYPTLKKFYDEHFAVKNLKEILDMPESQMKEAISKLPKGAIDTLKSMAVNQITTGEIDSIRKIKALDEAFGTDLSLLNELLSN</sequence>
<evidence type="ECO:0000313" key="2">
    <source>
        <dbReference type="EMBL" id="SJZ98262.1"/>
    </source>
</evidence>
<organism evidence="2 3">
    <name type="scientific">Eubacterium ruminantium</name>
    <dbReference type="NCBI Taxonomy" id="42322"/>
    <lineage>
        <taxon>Bacteria</taxon>
        <taxon>Bacillati</taxon>
        <taxon>Bacillota</taxon>
        <taxon>Clostridia</taxon>
        <taxon>Eubacteriales</taxon>
        <taxon>Eubacteriaceae</taxon>
        <taxon>Eubacterium</taxon>
    </lineage>
</organism>
<keyword evidence="3" id="KW-1185">Reference proteome</keyword>
<evidence type="ECO:0000313" key="3">
    <source>
        <dbReference type="Proteomes" id="UP000189857"/>
    </source>
</evidence>
<dbReference type="RefSeq" id="WP_078788035.1">
    <property type="nucleotide sequence ID" value="NZ_FMTO01000014.1"/>
</dbReference>
<gene>
    <name evidence="2" type="ORF">SAMN02745110_02239</name>
</gene>
<dbReference type="Proteomes" id="UP000189857">
    <property type="component" value="Unassembled WGS sequence"/>
</dbReference>
<proteinExistence type="predicted"/>
<feature type="region of interest" description="Disordered" evidence="1">
    <location>
        <begin position="22"/>
        <end position="41"/>
    </location>
</feature>
<feature type="compositionally biased region" description="Basic and acidic residues" evidence="1">
    <location>
        <begin position="22"/>
        <end position="40"/>
    </location>
</feature>